<feature type="domain" description="F-box" evidence="1">
    <location>
        <begin position="1"/>
        <end position="47"/>
    </location>
</feature>
<reference evidence="2" key="2">
    <citation type="journal article" date="2023" name="IMA Fungus">
        <title>Comparative genomic study of the Penicillium genus elucidates a diverse pangenome and 15 lateral gene transfer events.</title>
        <authorList>
            <person name="Petersen C."/>
            <person name="Sorensen T."/>
            <person name="Nielsen M.R."/>
            <person name="Sondergaard T.E."/>
            <person name="Sorensen J.L."/>
            <person name="Fitzpatrick D.A."/>
            <person name="Frisvad J.C."/>
            <person name="Nielsen K.L."/>
        </authorList>
    </citation>
    <scope>NUCLEOTIDE SEQUENCE</scope>
    <source>
        <strain evidence="2">IBT 29677</strain>
    </source>
</reference>
<proteinExistence type="predicted"/>
<name>A0A9W9W3P5_9EURO</name>
<dbReference type="InterPro" id="IPR001810">
    <property type="entry name" value="F-box_dom"/>
</dbReference>
<dbReference type="EMBL" id="JAPZBU010000006">
    <property type="protein sequence ID" value="KAJ5397871.1"/>
    <property type="molecule type" value="Genomic_DNA"/>
</dbReference>
<dbReference type="AlphaFoldDB" id="A0A9W9W3P5"/>
<accession>A0A9W9W3P5</accession>
<dbReference type="PROSITE" id="PS50181">
    <property type="entry name" value="FBOX"/>
    <property type="match status" value="1"/>
</dbReference>
<sequence length="321" mass="35888">MSLTHLPPEIIDQVLSDKDLRTHDLARIARVNKSIYALVLTRIYRDVTLYSSGEYRGQEILDLFHRTLIATPRLATITQSLTVSAFLPNDAKIHQSRQTLAKLTGLRNLSLDFWEKGTGYIANLIEKIMPTEPDTGATTLVKLQNITITDPGLSFREISKLVSFPSLERLAVKCHRQQETSGCDALPSTSRHPYSSSLKKLTLTISTNCNHELRQVLSACSALESFICNISPMQNFNDDPVSSADLSQALMSCQQTLITMEFNSTLGNIESERSLELSQFKNVRSLKASSLLLFEEDEQDDPALRNGLYTRLPPSLESLEV</sequence>
<reference evidence="2" key="1">
    <citation type="submission" date="2022-12" db="EMBL/GenBank/DDBJ databases">
        <authorList>
            <person name="Petersen C."/>
        </authorList>
    </citation>
    <scope>NUCLEOTIDE SEQUENCE</scope>
    <source>
        <strain evidence="2">IBT 29677</strain>
    </source>
</reference>
<organism evidence="2 3">
    <name type="scientific">Penicillium cosmopolitanum</name>
    <dbReference type="NCBI Taxonomy" id="1131564"/>
    <lineage>
        <taxon>Eukaryota</taxon>
        <taxon>Fungi</taxon>
        <taxon>Dikarya</taxon>
        <taxon>Ascomycota</taxon>
        <taxon>Pezizomycotina</taxon>
        <taxon>Eurotiomycetes</taxon>
        <taxon>Eurotiomycetidae</taxon>
        <taxon>Eurotiales</taxon>
        <taxon>Aspergillaceae</taxon>
        <taxon>Penicillium</taxon>
    </lineage>
</organism>
<evidence type="ECO:0000259" key="1">
    <source>
        <dbReference type="PROSITE" id="PS50181"/>
    </source>
</evidence>
<dbReference type="OrthoDB" id="4353338at2759"/>
<protein>
    <recommendedName>
        <fullName evidence="1">F-box domain-containing protein</fullName>
    </recommendedName>
</protein>
<comment type="caution">
    <text evidence="2">The sequence shown here is derived from an EMBL/GenBank/DDBJ whole genome shotgun (WGS) entry which is preliminary data.</text>
</comment>
<keyword evidence="3" id="KW-1185">Reference proteome</keyword>
<gene>
    <name evidence="2" type="ORF">N7509_005984</name>
</gene>
<evidence type="ECO:0000313" key="3">
    <source>
        <dbReference type="Proteomes" id="UP001147747"/>
    </source>
</evidence>
<evidence type="ECO:0000313" key="2">
    <source>
        <dbReference type="EMBL" id="KAJ5397871.1"/>
    </source>
</evidence>
<dbReference type="RefSeq" id="XP_056489923.1">
    <property type="nucleotide sequence ID" value="XM_056630621.1"/>
</dbReference>
<dbReference type="Proteomes" id="UP001147747">
    <property type="component" value="Unassembled WGS sequence"/>
</dbReference>
<dbReference type="GeneID" id="81369601"/>